<keyword evidence="4" id="KW-1185">Reference proteome</keyword>
<gene>
    <name evidence="3" type="ORF">PQR08_37925</name>
</gene>
<feature type="domain" description="Thioesterase" evidence="2">
    <location>
        <begin position="22"/>
        <end position="222"/>
    </location>
</feature>
<protein>
    <submittedName>
        <fullName evidence="3">Alpha/beta fold hydrolase</fullName>
    </submittedName>
</protein>
<comment type="similarity">
    <text evidence="1">Belongs to the thioesterase family.</text>
</comment>
<comment type="caution">
    <text evidence="3">The sequence shown here is derived from an EMBL/GenBank/DDBJ whole genome shotgun (WGS) entry which is preliminary data.</text>
</comment>
<sequence>MKQDGPKAMKCACQHCCTVRRSIVLLPFAGAPENAFASLKGEIAQVANSVEVDLAEISSDVAGGETIQTLAEKVCELLKKVPGRIVIFGHSMGALIAFEAALRFEQERIERLVLSACPPPDEVSAPAGELGASFFPLDESSVSLKQPRKRSGTIVDRLERDLKILSRYVPSHATSLSIDIRVLSGASDKVAPPAVTSRWAQFTTQRFEHRIFSGGHFYFVGRMPELSA</sequence>
<dbReference type="PANTHER" id="PTHR11487">
    <property type="entry name" value="THIOESTERASE"/>
    <property type="match status" value="1"/>
</dbReference>
<dbReference type="RefSeq" id="WP_408164370.1">
    <property type="nucleotide sequence ID" value="NZ_JAQQDB010000077.1"/>
</dbReference>
<dbReference type="Proteomes" id="UP001629462">
    <property type="component" value="Unassembled WGS sequence"/>
</dbReference>
<evidence type="ECO:0000259" key="2">
    <source>
        <dbReference type="Pfam" id="PF00975"/>
    </source>
</evidence>
<evidence type="ECO:0000313" key="4">
    <source>
        <dbReference type="Proteomes" id="UP001629462"/>
    </source>
</evidence>
<organism evidence="3 4">
    <name type="scientific">Caballeronia jiangsuensis</name>
    <dbReference type="NCBI Taxonomy" id="1458357"/>
    <lineage>
        <taxon>Bacteria</taxon>
        <taxon>Pseudomonadati</taxon>
        <taxon>Pseudomonadota</taxon>
        <taxon>Betaproteobacteria</taxon>
        <taxon>Burkholderiales</taxon>
        <taxon>Burkholderiaceae</taxon>
        <taxon>Caballeronia</taxon>
    </lineage>
</organism>
<dbReference type="GO" id="GO:0016787">
    <property type="term" value="F:hydrolase activity"/>
    <property type="evidence" value="ECO:0007669"/>
    <property type="project" value="UniProtKB-KW"/>
</dbReference>
<keyword evidence="3" id="KW-0378">Hydrolase</keyword>
<dbReference type="PANTHER" id="PTHR11487:SF0">
    <property type="entry name" value="S-ACYL FATTY ACID SYNTHASE THIOESTERASE, MEDIUM CHAIN"/>
    <property type="match status" value="1"/>
</dbReference>
<reference evidence="3 4" key="1">
    <citation type="journal article" date="2024" name="Chem. Sci.">
        <title>Discovery of megapolipeptins by genome mining of a Burkholderiales bacteria collection.</title>
        <authorList>
            <person name="Paulo B.S."/>
            <person name="Recchia M.J.J."/>
            <person name="Lee S."/>
            <person name="Fergusson C.H."/>
            <person name="Romanowski S.B."/>
            <person name="Hernandez A."/>
            <person name="Krull N."/>
            <person name="Liu D.Y."/>
            <person name="Cavanagh H."/>
            <person name="Bos A."/>
            <person name="Gray C.A."/>
            <person name="Murphy B.T."/>
            <person name="Linington R.G."/>
            <person name="Eustaquio A.S."/>
        </authorList>
    </citation>
    <scope>NUCLEOTIDE SEQUENCE [LARGE SCALE GENOMIC DNA]</scope>
    <source>
        <strain evidence="3 4">RL17-374-BIF-D</strain>
    </source>
</reference>
<dbReference type="Pfam" id="PF00975">
    <property type="entry name" value="Thioesterase"/>
    <property type="match status" value="1"/>
</dbReference>
<proteinExistence type="inferred from homology"/>
<evidence type="ECO:0000256" key="1">
    <source>
        <dbReference type="ARBA" id="ARBA00007169"/>
    </source>
</evidence>
<feature type="non-terminal residue" evidence="3">
    <location>
        <position position="228"/>
    </location>
</feature>
<accession>A0ABW9CXD2</accession>
<name>A0ABW9CXD2_9BURK</name>
<dbReference type="InterPro" id="IPR029058">
    <property type="entry name" value="AB_hydrolase_fold"/>
</dbReference>
<dbReference type="EMBL" id="JAQQDB010000077">
    <property type="protein sequence ID" value="MFM0523204.1"/>
    <property type="molecule type" value="Genomic_DNA"/>
</dbReference>
<dbReference type="InterPro" id="IPR012223">
    <property type="entry name" value="TEII"/>
</dbReference>
<dbReference type="SUPFAM" id="SSF53474">
    <property type="entry name" value="alpha/beta-Hydrolases"/>
    <property type="match status" value="1"/>
</dbReference>
<dbReference type="InterPro" id="IPR001031">
    <property type="entry name" value="Thioesterase"/>
</dbReference>
<evidence type="ECO:0000313" key="3">
    <source>
        <dbReference type="EMBL" id="MFM0523204.1"/>
    </source>
</evidence>
<dbReference type="Gene3D" id="3.40.50.1820">
    <property type="entry name" value="alpha/beta hydrolase"/>
    <property type="match status" value="1"/>
</dbReference>